<evidence type="ECO:0000313" key="1">
    <source>
        <dbReference type="EMBL" id="MEC5387391.1"/>
    </source>
</evidence>
<dbReference type="SUPFAM" id="SSF52091">
    <property type="entry name" value="SpoIIaa-like"/>
    <property type="match status" value="1"/>
</dbReference>
<protein>
    <submittedName>
        <fullName evidence="1">STAS/SEC14 domain-containing protein</fullName>
    </submittedName>
</protein>
<proteinExistence type="predicted"/>
<dbReference type="InterPro" id="IPR036513">
    <property type="entry name" value="STAS_dom_sf"/>
</dbReference>
<evidence type="ECO:0000313" key="2">
    <source>
        <dbReference type="Proteomes" id="UP001331561"/>
    </source>
</evidence>
<dbReference type="RefSeq" id="WP_327600360.1">
    <property type="nucleotide sequence ID" value="NZ_JAYXHS010000003.1"/>
</dbReference>
<accession>A0ABU6K6R9</accession>
<organism evidence="1 2">
    <name type="scientific">Uliginosibacterium silvisoli</name>
    <dbReference type="NCBI Taxonomy" id="3114758"/>
    <lineage>
        <taxon>Bacteria</taxon>
        <taxon>Pseudomonadati</taxon>
        <taxon>Pseudomonadota</taxon>
        <taxon>Betaproteobacteria</taxon>
        <taxon>Rhodocyclales</taxon>
        <taxon>Zoogloeaceae</taxon>
        <taxon>Uliginosibacterium</taxon>
    </lineage>
</organism>
<keyword evidence="2" id="KW-1185">Reference proteome</keyword>
<dbReference type="InterPro" id="IPR038396">
    <property type="entry name" value="SpoIIAA-like_sf"/>
</dbReference>
<sequence length="133" mass="15113">MITTDVFTDRLELHAYGRLTLDECREFELLSDYRIQFNGPLDLLLDLRELESCSLDALIEQVRYGRQHAHDFSRIAIVSDSSMVTWAAMCSQFFVDADVRVFDDEGMAREWLGVTGSAIGDASVDSFDQQIAH</sequence>
<dbReference type="Pfam" id="PF11964">
    <property type="entry name" value="SpoIIAA-like"/>
    <property type="match status" value="1"/>
</dbReference>
<dbReference type="Gene3D" id="3.40.50.10600">
    <property type="entry name" value="SpoIIaa-like domains"/>
    <property type="match status" value="1"/>
</dbReference>
<dbReference type="InterPro" id="IPR021866">
    <property type="entry name" value="SpoIIAA-like"/>
</dbReference>
<name>A0ABU6K6R9_9RHOO</name>
<comment type="caution">
    <text evidence="1">The sequence shown here is derived from an EMBL/GenBank/DDBJ whole genome shotgun (WGS) entry which is preliminary data.</text>
</comment>
<dbReference type="Proteomes" id="UP001331561">
    <property type="component" value="Unassembled WGS sequence"/>
</dbReference>
<gene>
    <name evidence="1" type="ORF">VVD49_16800</name>
</gene>
<reference evidence="1 2" key="1">
    <citation type="submission" date="2024-01" db="EMBL/GenBank/DDBJ databases">
        <title>Uliginosibacterium soil sp. nov.</title>
        <authorList>
            <person name="Lv Y."/>
        </authorList>
    </citation>
    <scope>NUCLEOTIDE SEQUENCE [LARGE SCALE GENOMIC DNA]</scope>
    <source>
        <strain evidence="1 2">H3</strain>
    </source>
</reference>
<dbReference type="EMBL" id="JAYXHS010000003">
    <property type="protein sequence ID" value="MEC5387391.1"/>
    <property type="molecule type" value="Genomic_DNA"/>
</dbReference>